<evidence type="ECO:0000256" key="4">
    <source>
        <dbReference type="ARBA" id="ARBA00022679"/>
    </source>
</evidence>
<keyword evidence="6 10" id="KW-0472">Membrane</keyword>
<evidence type="ECO:0000256" key="9">
    <source>
        <dbReference type="ARBA" id="ARBA00025026"/>
    </source>
</evidence>
<evidence type="ECO:0000256" key="6">
    <source>
        <dbReference type="ARBA" id="ARBA00023136"/>
    </source>
</evidence>
<keyword evidence="8 10" id="KW-0449">Lipoprotein</keyword>
<feature type="chain" id="PRO_5005124828" description="1,3-beta-glucanosyltransferase" evidence="10">
    <location>
        <begin position="21"/>
        <end position="471"/>
    </location>
</feature>
<evidence type="ECO:0000256" key="5">
    <source>
        <dbReference type="ARBA" id="ARBA00022729"/>
    </source>
</evidence>
<protein>
    <recommendedName>
        <fullName evidence="10">1,3-beta-glucanosyltransferase</fullName>
        <ecNumber evidence="10">2.4.1.-</ecNumber>
    </recommendedName>
</protein>
<comment type="function">
    <text evidence="9">Splits internally a 1,3-beta-glucan molecule and transfers the newly generated reducing end (the donor) to the non-reducing end of another 1,3-beta-glucan molecule (the acceptor) forming a 1,3-beta linkage, resulting in the elongation of 1,3-beta-glucan chains in the cell wall. Involved in cell wall morphogenesis.</text>
</comment>
<dbReference type="EMBL" id="KN294004">
    <property type="protein sequence ID" value="EEH34196.1"/>
    <property type="molecule type" value="Genomic_DNA"/>
</dbReference>
<dbReference type="AlphaFoldDB" id="C1H3A2"/>
<comment type="subcellular location">
    <subcellularLocation>
        <location evidence="1 10">Cell membrane</location>
        <topology evidence="1 10">Lipid-anchor</topology>
        <topology evidence="1 10">GPI-anchor</topology>
    </subcellularLocation>
</comment>
<dbReference type="Pfam" id="PF03198">
    <property type="entry name" value="Glyco_hydro_72"/>
    <property type="match status" value="1"/>
</dbReference>
<dbReference type="InterPro" id="IPR017853">
    <property type="entry name" value="GH"/>
</dbReference>
<sequence>MTLLRYFTVLFALVASTVHAVTPISIEGSQFVNPVSKKRFQIIGVDYQPGGAAGYKEKGGADPLSDGDICLRDAALLQRLGVNTIRIYNLNPATNHDLCVSIFNAAGIYLILDVNSPIAHQSLNRADPASTYHKGYMERVFGIVEAFKDYPNTLAFFGGNEVINEDAVKEVPAYIRAVQRDIKEYISKHAPRSIPVGYSAADIRNILADTWAYMSCQIDDSDISLSDFFGLNSYSWCGDASFTTSGYNKLVEQFAETSLPVFFSEYGCNEVQPRIFTEVGALYGKEMTKAMGGGLVYEYSQESNDFGLVQLHPNNTATILIDYDNLMDQYRKVDLSLLESLDPSATSIKPPKCSPDLIKDTKHFENDFKVPKAPEEVPEMIKNGIKNPNKGNLVEVKNTKVKFEVYNKDGVILENLSIKVLQDFQSNLPGEKTSGAPGAVKEKKKGAASTLSTSNALSLLAAVVGLTLLMV</sequence>
<dbReference type="InterPro" id="IPR004886">
    <property type="entry name" value="Glucanosyltransferase"/>
</dbReference>
<evidence type="ECO:0000256" key="7">
    <source>
        <dbReference type="ARBA" id="ARBA00023180"/>
    </source>
</evidence>
<dbReference type="GO" id="GO:0005886">
    <property type="term" value="C:plasma membrane"/>
    <property type="evidence" value="ECO:0007669"/>
    <property type="project" value="UniProtKB-SubCell"/>
</dbReference>
<dbReference type="SUPFAM" id="SSF51445">
    <property type="entry name" value="(Trans)glycosidases"/>
    <property type="match status" value="1"/>
</dbReference>
<evidence type="ECO:0000313" key="12">
    <source>
        <dbReference type="Proteomes" id="UP000002059"/>
    </source>
</evidence>
<keyword evidence="3 10" id="KW-0336">GPI-anchor</keyword>
<dbReference type="OMA" id="HDKCMTI"/>
<organism evidence="11 12">
    <name type="scientific">Paracoccidioides lutzii (strain ATCC MYA-826 / Pb01)</name>
    <name type="common">Paracoccidioides brasiliensis</name>
    <dbReference type="NCBI Taxonomy" id="502779"/>
    <lineage>
        <taxon>Eukaryota</taxon>
        <taxon>Fungi</taxon>
        <taxon>Dikarya</taxon>
        <taxon>Ascomycota</taxon>
        <taxon>Pezizomycotina</taxon>
        <taxon>Eurotiomycetes</taxon>
        <taxon>Eurotiomycetidae</taxon>
        <taxon>Onygenales</taxon>
        <taxon>Ajellomycetaceae</taxon>
        <taxon>Paracoccidioides</taxon>
    </lineage>
</organism>
<dbReference type="RefSeq" id="XP_002793109.1">
    <property type="nucleotide sequence ID" value="XM_002793063.2"/>
</dbReference>
<dbReference type="PANTHER" id="PTHR31468:SF4">
    <property type="entry name" value="1,3-BETA-GLUCANOSYLTRANSFERASE GAS3-RELATED"/>
    <property type="match status" value="1"/>
</dbReference>
<dbReference type="KEGG" id="pbl:PAAG_05245"/>
<dbReference type="GeneID" id="9096252"/>
<gene>
    <name evidence="11" type="ORF">PAAG_05245</name>
</gene>
<dbReference type="Proteomes" id="UP000002059">
    <property type="component" value="Partially assembled WGS sequence"/>
</dbReference>
<reference evidence="11 12" key="1">
    <citation type="journal article" date="2011" name="PLoS Genet.">
        <title>Comparative genomic analysis of human fungal pathogens causing paracoccidioidomycosis.</title>
        <authorList>
            <person name="Desjardins C.A."/>
            <person name="Champion M.D."/>
            <person name="Holder J.W."/>
            <person name="Muszewska A."/>
            <person name="Goldberg J."/>
            <person name="Bailao A.M."/>
            <person name="Brigido M.M."/>
            <person name="Ferreira M.E."/>
            <person name="Garcia A.M."/>
            <person name="Grynberg M."/>
            <person name="Gujja S."/>
            <person name="Heiman D.I."/>
            <person name="Henn M.R."/>
            <person name="Kodira C.D."/>
            <person name="Leon-Narvaez H."/>
            <person name="Longo L.V."/>
            <person name="Ma L.J."/>
            <person name="Malavazi I."/>
            <person name="Matsuo A.L."/>
            <person name="Morais F.V."/>
            <person name="Pereira M."/>
            <person name="Rodriguez-Brito S."/>
            <person name="Sakthikumar S."/>
            <person name="Salem-Izacc S.M."/>
            <person name="Sykes S.M."/>
            <person name="Teixeira M.M."/>
            <person name="Vallejo M.C."/>
            <person name="Walter M.E."/>
            <person name="Yandava C."/>
            <person name="Young S."/>
            <person name="Zeng Q."/>
            <person name="Zucker J."/>
            <person name="Felipe M.S."/>
            <person name="Goldman G.H."/>
            <person name="Haas B.J."/>
            <person name="McEwen J.G."/>
            <person name="Nino-Vega G."/>
            <person name="Puccia R."/>
            <person name="San-Blas G."/>
            <person name="Soares C.M."/>
            <person name="Birren B.W."/>
            <person name="Cuomo C.A."/>
        </authorList>
    </citation>
    <scope>NUCLEOTIDE SEQUENCE [LARGE SCALE GENOMIC DNA]</scope>
    <source>
        <strain evidence="12">ATCC MYA-826 / Pb01</strain>
    </source>
</reference>
<keyword evidence="7" id="KW-0325">Glycoprotein</keyword>
<dbReference type="GO" id="GO:0042124">
    <property type="term" value="F:1,3-beta-glucanosyltransferase activity"/>
    <property type="evidence" value="ECO:0007669"/>
    <property type="project" value="TreeGrafter"/>
</dbReference>
<evidence type="ECO:0000313" key="11">
    <source>
        <dbReference type="EMBL" id="EEH34196.1"/>
    </source>
</evidence>
<dbReference type="FunFam" id="3.20.20.80:FF:000032">
    <property type="entry name" value="1,3-beta-glucanosyltransferase"/>
    <property type="match status" value="1"/>
</dbReference>
<dbReference type="EC" id="2.4.1.-" evidence="10"/>
<keyword evidence="12" id="KW-1185">Reference proteome</keyword>
<dbReference type="eggNOG" id="ENOG502QRZZ">
    <property type="taxonomic scope" value="Eukaryota"/>
</dbReference>
<dbReference type="OrthoDB" id="421038at2759"/>
<keyword evidence="5 10" id="KW-0732">Signal</keyword>
<proteinExistence type="inferred from homology"/>
<name>C1H3A2_PARBA</name>
<accession>C1H3A2</accession>
<keyword evidence="4 10" id="KW-0808">Transferase</keyword>
<evidence type="ECO:0000256" key="1">
    <source>
        <dbReference type="ARBA" id="ARBA00004609"/>
    </source>
</evidence>
<dbReference type="GO" id="GO:0031505">
    <property type="term" value="P:fungal-type cell wall organization"/>
    <property type="evidence" value="ECO:0007669"/>
    <property type="project" value="TreeGrafter"/>
</dbReference>
<dbReference type="GO" id="GO:0098552">
    <property type="term" value="C:side of membrane"/>
    <property type="evidence" value="ECO:0007669"/>
    <property type="project" value="UniProtKB-KW"/>
</dbReference>
<evidence type="ECO:0000256" key="3">
    <source>
        <dbReference type="ARBA" id="ARBA00022622"/>
    </source>
</evidence>
<dbReference type="Gene3D" id="3.20.20.80">
    <property type="entry name" value="Glycosidases"/>
    <property type="match status" value="1"/>
</dbReference>
<dbReference type="PANTHER" id="PTHR31468">
    <property type="entry name" value="1,3-BETA-GLUCANOSYLTRANSFERASE GAS1"/>
    <property type="match status" value="1"/>
</dbReference>
<evidence type="ECO:0000256" key="10">
    <source>
        <dbReference type="RuleBase" id="RU361209"/>
    </source>
</evidence>
<evidence type="ECO:0000256" key="8">
    <source>
        <dbReference type="ARBA" id="ARBA00023288"/>
    </source>
</evidence>
<dbReference type="HOGENOM" id="CLU_021855_1_2_1"/>
<evidence type="ECO:0000256" key="2">
    <source>
        <dbReference type="ARBA" id="ARBA00007528"/>
    </source>
</evidence>
<feature type="signal peptide" evidence="10">
    <location>
        <begin position="1"/>
        <end position="20"/>
    </location>
</feature>
<dbReference type="VEuPathDB" id="FungiDB:PAAG_05245"/>
<comment type="similarity">
    <text evidence="2 10">Belongs to the glycosyl hydrolase 72 family.</text>
</comment>
<dbReference type="GO" id="GO:0071970">
    <property type="term" value="P:fungal-type cell wall (1-&gt;3)-beta-D-glucan biosynthetic process"/>
    <property type="evidence" value="ECO:0007669"/>
    <property type="project" value="TreeGrafter"/>
</dbReference>